<sequence>MAHSESLFRSLDRWAIGLSGICLAHCLATAVLLGVASALGGILSSPLIHEGGLALALVFGIVAMGRGIFTHGYMMPPAIGSLGLGVMAGALTLPHGEGEILATLIGVGLLALGHDLNRRAVI</sequence>
<keyword evidence="1" id="KW-1133">Transmembrane helix</keyword>
<feature type="transmembrane region" description="Helical" evidence="1">
    <location>
        <begin position="14"/>
        <end position="39"/>
    </location>
</feature>
<evidence type="ECO:0000313" key="3">
    <source>
        <dbReference type="Proteomes" id="UP000266693"/>
    </source>
</evidence>
<dbReference type="EMBL" id="QWLV01000002">
    <property type="protein sequence ID" value="RHW17817.1"/>
    <property type="molecule type" value="Genomic_DNA"/>
</dbReference>
<name>A0A396RMY1_9SPHN</name>
<feature type="transmembrane region" description="Helical" evidence="1">
    <location>
        <begin position="51"/>
        <end position="69"/>
    </location>
</feature>
<dbReference type="Pfam" id="PF03203">
    <property type="entry name" value="MerC"/>
    <property type="match status" value="1"/>
</dbReference>
<dbReference type="GO" id="GO:0016020">
    <property type="term" value="C:membrane"/>
    <property type="evidence" value="ECO:0007669"/>
    <property type="project" value="InterPro"/>
</dbReference>
<proteinExistence type="predicted"/>
<keyword evidence="1" id="KW-0812">Transmembrane</keyword>
<dbReference type="InterPro" id="IPR004891">
    <property type="entry name" value="Mercury-R_MerC"/>
</dbReference>
<comment type="caution">
    <text evidence="2">The sequence shown here is derived from an EMBL/GenBank/DDBJ whole genome shotgun (WGS) entry which is preliminary data.</text>
</comment>
<dbReference type="GO" id="GO:0015097">
    <property type="term" value="F:mercury ion transmembrane transporter activity"/>
    <property type="evidence" value="ECO:0007669"/>
    <property type="project" value="InterPro"/>
</dbReference>
<keyword evidence="3" id="KW-1185">Reference proteome</keyword>
<dbReference type="AlphaFoldDB" id="A0A396RMY1"/>
<evidence type="ECO:0000313" key="2">
    <source>
        <dbReference type="EMBL" id="RHW17817.1"/>
    </source>
</evidence>
<accession>A0A396RMY1</accession>
<dbReference type="OrthoDB" id="6078385at2"/>
<dbReference type="Proteomes" id="UP000266693">
    <property type="component" value="Unassembled WGS sequence"/>
</dbReference>
<evidence type="ECO:0000256" key="1">
    <source>
        <dbReference type="SAM" id="Phobius"/>
    </source>
</evidence>
<protein>
    <submittedName>
        <fullName evidence="2">MerC domain-containing protein</fullName>
    </submittedName>
</protein>
<dbReference type="RefSeq" id="WP_118863009.1">
    <property type="nucleotide sequence ID" value="NZ_QWLV01000002.1"/>
</dbReference>
<organism evidence="2 3">
    <name type="scientific">Sphingomonas gilva</name>
    <dbReference type="NCBI Taxonomy" id="2305907"/>
    <lineage>
        <taxon>Bacteria</taxon>
        <taxon>Pseudomonadati</taxon>
        <taxon>Pseudomonadota</taxon>
        <taxon>Alphaproteobacteria</taxon>
        <taxon>Sphingomonadales</taxon>
        <taxon>Sphingomonadaceae</taxon>
        <taxon>Sphingomonas</taxon>
    </lineage>
</organism>
<reference evidence="2 3" key="1">
    <citation type="submission" date="2018-08" db="EMBL/GenBank/DDBJ databases">
        <title>The multiple taxonomic identification of Sphingomonas gilva.</title>
        <authorList>
            <person name="Zhu D."/>
            <person name="Zheng S."/>
        </authorList>
    </citation>
    <scope>NUCLEOTIDE SEQUENCE [LARGE SCALE GENOMIC DNA]</scope>
    <source>
        <strain evidence="2 3">ZDH117</strain>
    </source>
</reference>
<keyword evidence="1" id="KW-0472">Membrane</keyword>
<gene>
    <name evidence="2" type="ORF">D1610_04630</name>
</gene>